<dbReference type="Pfam" id="PF12277">
    <property type="entry name" value="DUF3618"/>
    <property type="match status" value="1"/>
</dbReference>
<organism evidence="1 2">
    <name type="scientific">Streptomyces cynarae</name>
    <dbReference type="NCBI Taxonomy" id="2981134"/>
    <lineage>
        <taxon>Bacteria</taxon>
        <taxon>Bacillati</taxon>
        <taxon>Actinomycetota</taxon>
        <taxon>Actinomycetes</taxon>
        <taxon>Kitasatosporales</taxon>
        <taxon>Streptomycetaceae</taxon>
        <taxon>Streptomyces</taxon>
    </lineage>
</organism>
<dbReference type="SUPFAM" id="SSF58113">
    <property type="entry name" value="Apolipoprotein A-I"/>
    <property type="match status" value="1"/>
</dbReference>
<dbReference type="RefSeq" id="WP_263230789.1">
    <property type="nucleotide sequence ID" value="NZ_CP106793.1"/>
</dbReference>
<proteinExistence type="predicted"/>
<sequence length="159" mass="16907">MTKPTHDERTAEGTEELRVQLEHSREELGQTVEALVARTDVKARAQEKAAEVKEQAAVKAAEVKEQAAAKAAEVKEQAAAKAIELKAKAAGVAHQVQDKLPGTVRDNAARAVGEARAQAAQAGRVWEERAPEPLRQKAALGARAARDKRTVLLVAAAAP</sequence>
<dbReference type="InterPro" id="IPR022062">
    <property type="entry name" value="DUF3618"/>
</dbReference>
<dbReference type="Gene3D" id="1.20.5.1230">
    <property type="entry name" value="Apolipoprotein A-I"/>
    <property type="match status" value="1"/>
</dbReference>
<evidence type="ECO:0000313" key="1">
    <source>
        <dbReference type="EMBL" id="UXY20728.1"/>
    </source>
</evidence>
<accession>A0ABY6E9I8</accession>
<evidence type="ECO:0000313" key="2">
    <source>
        <dbReference type="Proteomes" id="UP001061298"/>
    </source>
</evidence>
<reference evidence="1" key="1">
    <citation type="submission" date="2022-10" db="EMBL/GenBank/DDBJ databases">
        <authorList>
            <person name="Mo P."/>
        </authorList>
    </citation>
    <scope>NUCLEOTIDE SEQUENCE</scope>
    <source>
        <strain evidence="1">HUAS 13-4</strain>
    </source>
</reference>
<keyword evidence="2" id="KW-1185">Reference proteome</keyword>
<gene>
    <name evidence="1" type="ORF">N8I84_20000</name>
</gene>
<name>A0ABY6E9I8_9ACTN</name>
<protein>
    <submittedName>
        <fullName evidence="1">DUF3618 domain-containing protein</fullName>
    </submittedName>
</protein>
<dbReference type="Proteomes" id="UP001061298">
    <property type="component" value="Chromosome"/>
</dbReference>
<dbReference type="EMBL" id="CP106793">
    <property type="protein sequence ID" value="UXY20728.1"/>
    <property type="molecule type" value="Genomic_DNA"/>
</dbReference>